<keyword evidence="2 7" id="KW-0963">Cytoplasm</keyword>
<dbReference type="InterPro" id="IPR035644">
    <property type="entry name" value="MraZ_C"/>
</dbReference>
<evidence type="ECO:0000313" key="9">
    <source>
        <dbReference type="EMBL" id="HIU09648.1"/>
    </source>
</evidence>
<sequence>MSFMGTYQNNVDPKGRVSIPVKYREALGERFYVTKGFDRCIDIHTVASWEKLAGKLHKLSVTKRDMRDFVRFIFGNATEVELDKQGRILLPSLLRETVGIEKEVVVMGVGDKIEIWDKATWEKHQQELSQHIADISENVGAFDVDVDIDL</sequence>
<dbReference type="InterPro" id="IPR035642">
    <property type="entry name" value="MraZ_N"/>
</dbReference>
<feature type="domain" description="SpoVT-AbrB" evidence="8">
    <location>
        <begin position="77"/>
        <end position="120"/>
    </location>
</feature>
<dbReference type="HAMAP" id="MF_01008">
    <property type="entry name" value="MraZ"/>
    <property type="match status" value="1"/>
</dbReference>
<gene>
    <name evidence="7 9" type="primary">mraZ</name>
    <name evidence="9" type="ORF">IAB00_00110</name>
</gene>
<keyword evidence="3" id="KW-0677">Repeat</keyword>
<dbReference type="InterPro" id="IPR003444">
    <property type="entry name" value="MraZ"/>
</dbReference>
<dbReference type="GO" id="GO:0005737">
    <property type="term" value="C:cytoplasm"/>
    <property type="evidence" value="ECO:0007669"/>
    <property type="project" value="UniProtKB-UniRule"/>
</dbReference>
<name>A0A9D1HKL1_9FIRM</name>
<dbReference type="AlphaFoldDB" id="A0A9D1HKL1"/>
<dbReference type="Proteomes" id="UP000824124">
    <property type="component" value="Unassembled WGS sequence"/>
</dbReference>
<dbReference type="NCBIfam" id="TIGR00242">
    <property type="entry name" value="division/cell wall cluster transcriptional repressor MraZ"/>
    <property type="match status" value="1"/>
</dbReference>
<evidence type="ECO:0000256" key="6">
    <source>
        <dbReference type="ARBA" id="ARBA00023163"/>
    </source>
</evidence>
<dbReference type="InterPro" id="IPR037914">
    <property type="entry name" value="SpoVT-AbrB_sf"/>
</dbReference>
<dbReference type="PANTHER" id="PTHR34701">
    <property type="entry name" value="TRANSCRIPTIONAL REGULATOR MRAZ"/>
    <property type="match status" value="1"/>
</dbReference>
<dbReference type="InterPro" id="IPR038619">
    <property type="entry name" value="MraZ_sf"/>
</dbReference>
<protein>
    <recommendedName>
        <fullName evidence="1 7">Transcriptional regulator MraZ</fullName>
    </recommendedName>
</protein>
<dbReference type="InterPro" id="IPR020603">
    <property type="entry name" value="MraZ_dom"/>
</dbReference>
<organism evidence="9 10">
    <name type="scientific">Candidatus Avidehalobacter gallistercoris</name>
    <dbReference type="NCBI Taxonomy" id="2840694"/>
    <lineage>
        <taxon>Bacteria</taxon>
        <taxon>Bacillati</taxon>
        <taxon>Bacillota</taxon>
        <taxon>Clostridia</taxon>
        <taxon>Eubacteriales</taxon>
        <taxon>Peptococcaceae</taxon>
        <taxon>Peptococcaceae incertae sedis</taxon>
        <taxon>Candidatus Avidehalobacter</taxon>
    </lineage>
</organism>
<evidence type="ECO:0000256" key="3">
    <source>
        <dbReference type="ARBA" id="ARBA00022737"/>
    </source>
</evidence>
<accession>A0A9D1HKL1</accession>
<evidence type="ECO:0000259" key="8">
    <source>
        <dbReference type="PROSITE" id="PS51740"/>
    </source>
</evidence>
<dbReference type="InterPro" id="IPR007159">
    <property type="entry name" value="SpoVT-AbrB_dom"/>
</dbReference>
<dbReference type="Pfam" id="PF02381">
    <property type="entry name" value="MraZ"/>
    <property type="match status" value="2"/>
</dbReference>
<dbReference type="CDD" id="cd16321">
    <property type="entry name" value="MraZ_C"/>
    <property type="match status" value="1"/>
</dbReference>
<comment type="caution">
    <text evidence="9">The sequence shown here is derived from an EMBL/GenBank/DDBJ whole genome shotgun (WGS) entry which is preliminary data.</text>
</comment>
<evidence type="ECO:0000256" key="2">
    <source>
        <dbReference type="ARBA" id="ARBA00022490"/>
    </source>
</evidence>
<dbReference type="GO" id="GO:2000143">
    <property type="term" value="P:negative regulation of DNA-templated transcription initiation"/>
    <property type="evidence" value="ECO:0007669"/>
    <property type="project" value="TreeGrafter"/>
</dbReference>
<comment type="subcellular location">
    <subcellularLocation>
        <location evidence="7">Cytoplasm</location>
        <location evidence="7">Nucleoid</location>
    </subcellularLocation>
</comment>
<dbReference type="EMBL" id="DVMH01000002">
    <property type="protein sequence ID" value="HIU09648.1"/>
    <property type="molecule type" value="Genomic_DNA"/>
</dbReference>
<dbReference type="PROSITE" id="PS51740">
    <property type="entry name" value="SPOVT_ABRB"/>
    <property type="match status" value="2"/>
</dbReference>
<evidence type="ECO:0000256" key="7">
    <source>
        <dbReference type="HAMAP-Rule" id="MF_01008"/>
    </source>
</evidence>
<keyword evidence="6 7" id="KW-0804">Transcription</keyword>
<keyword evidence="4 7" id="KW-0805">Transcription regulation</keyword>
<dbReference type="PANTHER" id="PTHR34701:SF1">
    <property type="entry name" value="TRANSCRIPTIONAL REGULATOR MRAZ"/>
    <property type="match status" value="1"/>
</dbReference>
<evidence type="ECO:0000256" key="1">
    <source>
        <dbReference type="ARBA" id="ARBA00013860"/>
    </source>
</evidence>
<proteinExistence type="inferred from homology"/>
<feature type="domain" description="SpoVT-AbrB" evidence="8">
    <location>
        <begin position="6"/>
        <end position="48"/>
    </location>
</feature>
<dbReference type="CDD" id="cd16320">
    <property type="entry name" value="MraZ_N"/>
    <property type="match status" value="1"/>
</dbReference>
<dbReference type="SUPFAM" id="SSF89447">
    <property type="entry name" value="AbrB/MazE/MraZ-like"/>
    <property type="match status" value="1"/>
</dbReference>
<evidence type="ECO:0000256" key="4">
    <source>
        <dbReference type="ARBA" id="ARBA00023015"/>
    </source>
</evidence>
<dbReference type="GO" id="GO:0000976">
    <property type="term" value="F:transcription cis-regulatory region binding"/>
    <property type="evidence" value="ECO:0007669"/>
    <property type="project" value="TreeGrafter"/>
</dbReference>
<evidence type="ECO:0000256" key="5">
    <source>
        <dbReference type="ARBA" id="ARBA00023125"/>
    </source>
</evidence>
<reference evidence="9" key="1">
    <citation type="submission" date="2020-10" db="EMBL/GenBank/DDBJ databases">
        <authorList>
            <person name="Gilroy R."/>
        </authorList>
    </citation>
    <scope>NUCLEOTIDE SEQUENCE</scope>
    <source>
        <strain evidence="9">2830</strain>
    </source>
</reference>
<dbReference type="GO" id="GO:0003700">
    <property type="term" value="F:DNA-binding transcription factor activity"/>
    <property type="evidence" value="ECO:0007669"/>
    <property type="project" value="UniProtKB-UniRule"/>
</dbReference>
<keyword evidence="5 7" id="KW-0238">DNA-binding</keyword>
<reference evidence="9" key="2">
    <citation type="journal article" date="2021" name="PeerJ">
        <title>Extensive microbial diversity within the chicken gut microbiome revealed by metagenomics and culture.</title>
        <authorList>
            <person name="Gilroy R."/>
            <person name="Ravi A."/>
            <person name="Getino M."/>
            <person name="Pursley I."/>
            <person name="Horton D.L."/>
            <person name="Alikhan N.F."/>
            <person name="Baker D."/>
            <person name="Gharbi K."/>
            <person name="Hall N."/>
            <person name="Watson M."/>
            <person name="Adriaenssens E.M."/>
            <person name="Foster-Nyarko E."/>
            <person name="Jarju S."/>
            <person name="Secka A."/>
            <person name="Antonio M."/>
            <person name="Oren A."/>
            <person name="Chaudhuri R.R."/>
            <person name="La Ragione R."/>
            <person name="Hildebrand F."/>
            <person name="Pallen M.J."/>
        </authorList>
    </citation>
    <scope>NUCLEOTIDE SEQUENCE</scope>
    <source>
        <strain evidence="9">2830</strain>
    </source>
</reference>
<evidence type="ECO:0000313" key="10">
    <source>
        <dbReference type="Proteomes" id="UP000824124"/>
    </source>
</evidence>
<dbReference type="Gene3D" id="3.40.1550.20">
    <property type="entry name" value="Transcriptional regulator MraZ domain"/>
    <property type="match status" value="1"/>
</dbReference>
<dbReference type="GO" id="GO:0009295">
    <property type="term" value="C:nucleoid"/>
    <property type="evidence" value="ECO:0007669"/>
    <property type="project" value="UniProtKB-SubCell"/>
</dbReference>
<comment type="similarity">
    <text evidence="7">Belongs to the MraZ family.</text>
</comment>
<comment type="subunit">
    <text evidence="7">Forms oligomers.</text>
</comment>